<reference evidence="4" key="1">
    <citation type="submission" date="2023-05" db="EMBL/GenBank/DDBJ databases">
        <title>Mariniplasma microaerophilum sp. nov., a novel anaerobic mollicute isolated from terrestrial mud volcano, Taman Peninsula, Russia.</title>
        <authorList>
            <person name="Khomyakova M.A."/>
            <person name="Merkel A.Y."/>
            <person name="Slobodkin A.I."/>
        </authorList>
    </citation>
    <scope>NUCLEOTIDE SEQUENCE</scope>
    <source>
        <strain evidence="4">M4Ah</strain>
    </source>
</reference>
<keyword evidence="2" id="KW-0808">Transferase</keyword>
<dbReference type="InterPro" id="IPR023296">
    <property type="entry name" value="Glyco_hydro_beta-prop_sf"/>
</dbReference>
<dbReference type="PIRSF" id="PIRSF016202">
    <property type="entry name" value="PH1107"/>
    <property type="match status" value="1"/>
</dbReference>
<dbReference type="GO" id="GO:0016757">
    <property type="term" value="F:glycosyltransferase activity"/>
    <property type="evidence" value="ECO:0007669"/>
    <property type="project" value="UniProtKB-KW"/>
</dbReference>
<dbReference type="SUPFAM" id="SSF75005">
    <property type="entry name" value="Arabinanase/levansucrase/invertase"/>
    <property type="match status" value="1"/>
</dbReference>
<dbReference type="CDD" id="cd18612">
    <property type="entry name" value="GH130_Lin0857-like"/>
    <property type="match status" value="1"/>
</dbReference>
<keyword evidence="1" id="KW-0328">Glycosyltransferase</keyword>
<evidence type="ECO:0000256" key="2">
    <source>
        <dbReference type="ARBA" id="ARBA00022679"/>
    </source>
</evidence>
<proteinExistence type="inferred from homology"/>
<evidence type="ECO:0000313" key="4">
    <source>
        <dbReference type="EMBL" id="MDI6452815.1"/>
    </source>
</evidence>
<accession>A0AAW6U7B4</accession>
<dbReference type="GO" id="GO:0016787">
    <property type="term" value="F:hydrolase activity"/>
    <property type="evidence" value="ECO:0007669"/>
    <property type="project" value="UniProtKB-KW"/>
</dbReference>
<dbReference type="Gene3D" id="2.115.10.20">
    <property type="entry name" value="Glycosyl hydrolase domain, family 43"/>
    <property type="match status" value="1"/>
</dbReference>
<organism evidence="4 5">
    <name type="scientific">Peloplasma aerotolerans</name>
    <dbReference type="NCBI Taxonomy" id="3044389"/>
    <lineage>
        <taxon>Bacteria</taxon>
        <taxon>Bacillati</taxon>
        <taxon>Mycoplasmatota</taxon>
        <taxon>Mollicutes</taxon>
        <taxon>Acholeplasmatales</taxon>
        <taxon>Acholeplasmataceae</taxon>
        <taxon>Peloplasma</taxon>
    </lineage>
</organism>
<keyword evidence="5" id="KW-1185">Reference proteome</keyword>
<dbReference type="PANTHER" id="PTHR34106">
    <property type="entry name" value="GLYCOSIDASE"/>
    <property type="match status" value="1"/>
</dbReference>
<comment type="similarity">
    <text evidence="3">Belongs to the glycosyl hydrolase 130 family.</text>
</comment>
<gene>
    <name evidence="4" type="ORF">QJ521_04495</name>
</gene>
<sequence>MKIIRHIENPLITPKNIKPSRPDMEVIGAFNCGVTQYNNETVLLIRVAEKYKSPSVSIVGVPMYDVTQKKVVIKLFDKRNGSIDFNDPRFVKTKDMLYLTSMSHLRLAKSKDGINFIIDEKPWLVPSDYYESYGIEDPRITQIGDEYYINYSAISQSGVVTCLAVTKDFVTYEKKGIIFLADNKDVVIFPDKIKGVYYAINRPVSAYFQRPEMWMSTSKDLESFGNHQLLCSLREDRFDDTRIGASCVPILTEKGWIEIYHGASKDNQYKLGILLLDKDDPSKILYRSEKPWIESEMDYEKNGFMPNVIFPCGLIVKQDIVSLYYGNCDENICLLTFSLSELLKSIKV</sequence>
<dbReference type="EMBL" id="JASCXW010000011">
    <property type="protein sequence ID" value="MDI6452815.1"/>
    <property type="molecule type" value="Genomic_DNA"/>
</dbReference>
<dbReference type="AlphaFoldDB" id="A0AAW6U7B4"/>
<dbReference type="InterPro" id="IPR007184">
    <property type="entry name" value="Mannoside_phosphorylase"/>
</dbReference>
<dbReference type="Proteomes" id="UP001431532">
    <property type="component" value="Unassembled WGS sequence"/>
</dbReference>
<evidence type="ECO:0000256" key="1">
    <source>
        <dbReference type="ARBA" id="ARBA00022676"/>
    </source>
</evidence>
<dbReference type="RefSeq" id="WP_282839240.1">
    <property type="nucleotide sequence ID" value="NZ_JASCXW010000011.1"/>
</dbReference>
<keyword evidence="4" id="KW-0378">Hydrolase</keyword>
<evidence type="ECO:0000256" key="3">
    <source>
        <dbReference type="ARBA" id="ARBA00024356"/>
    </source>
</evidence>
<protein>
    <submittedName>
        <fullName evidence="4">Glycoside hydrolase family 130 protein</fullName>
    </submittedName>
</protein>
<evidence type="ECO:0000313" key="5">
    <source>
        <dbReference type="Proteomes" id="UP001431532"/>
    </source>
</evidence>
<comment type="caution">
    <text evidence="4">The sequence shown here is derived from an EMBL/GenBank/DDBJ whole genome shotgun (WGS) entry which is preliminary data.</text>
</comment>
<dbReference type="PANTHER" id="PTHR34106:SF5">
    <property type="entry name" value="GLYCOSIDASE"/>
    <property type="match status" value="1"/>
</dbReference>
<dbReference type="Pfam" id="PF04041">
    <property type="entry name" value="Glyco_hydro_130"/>
    <property type="match status" value="1"/>
</dbReference>
<name>A0AAW6U7B4_9MOLU</name>